<sequence length="164" mass="18680">MHAITEATIRASFVNASKRERSILTLPEGFAELEWDRLDYLGWRDRKLPQQAYVVAIIDGEPVGILLRLADGRIRTRPQCSWCEDVHLPNDVVFYTARRAGEAGRRGDTIGTLVCAGFECSRNVRKLPPLAYTGFDREAARQRRIEALREHVTAFVRDVRDGVR</sequence>
<dbReference type="KEGG" id="ail:FLP10_07860"/>
<evidence type="ECO:0000259" key="1">
    <source>
        <dbReference type="Pfam" id="PF16571"/>
    </source>
</evidence>
<dbReference type="InterPro" id="IPR032330">
    <property type="entry name" value="EF-G-binding_C"/>
</dbReference>
<dbReference type="AlphaFoldDB" id="A0A5C1YHU8"/>
<reference evidence="2 3" key="1">
    <citation type="submission" date="2019-09" db="EMBL/GenBank/DDBJ databases">
        <title>Genome sequencing of strain KACC 19306.</title>
        <authorList>
            <person name="Heo J."/>
            <person name="Kim S.-J."/>
            <person name="Kim J.-S."/>
            <person name="Hong S.-B."/>
            <person name="Kwon S.-W."/>
        </authorList>
    </citation>
    <scope>NUCLEOTIDE SEQUENCE [LARGE SCALE GENOMIC DNA]</scope>
    <source>
        <strain evidence="2 3">KACC 19306</strain>
    </source>
</reference>
<proteinExistence type="predicted"/>
<dbReference type="Pfam" id="PF16571">
    <property type="entry name" value="FBP_C"/>
    <property type="match status" value="1"/>
</dbReference>
<evidence type="ECO:0000313" key="2">
    <source>
        <dbReference type="EMBL" id="QEO14342.1"/>
    </source>
</evidence>
<feature type="domain" description="Elongation factor G-binding protein C-terminal treble-clef zinc-finger" evidence="1">
    <location>
        <begin position="9"/>
        <end position="159"/>
    </location>
</feature>
<protein>
    <submittedName>
        <fullName evidence="2">FBP domain-containing protein</fullName>
    </submittedName>
</protein>
<accession>A0A5C1YHU8</accession>
<gene>
    <name evidence="2" type="ORF">FLP10_07860</name>
</gene>
<name>A0A5C1YHU8_9MICO</name>
<organism evidence="2 3">
    <name type="scientific">Agromyces intestinalis</name>
    <dbReference type="NCBI Taxonomy" id="2592652"/>
    <lineage>
        <taxon>Bacteria</taxon>
        <taxon>Bacillati</taxon>
        <taxon>Actinomycetota</taxon>
        <taxon>Actinomycetes</taxon>
        <taxon>Micrococcales</taxon>
        <taxon>Microbacteriaceae</taxon>
        <taxon>Agromyces</taxon>
    </lineage>
</organism>
<evidence type="ECO:0000313" key="3">
    <source>
        <dbReference type="Proteomes" id="UP000324678"/>
    </source>
</evidence>
<dbReference type="EMBL" id="CP043505">
    <property type="protein sequence ID" value="QEO14342.1"/>
    <property type="molecule type" value="Genomic_DNA"/>
</dbReference>
<dbReference type="OrthoDB" id="4171838at2"/>
<keyword evidence="3" id="KW-1185">Reference proteome</keyword>
<dbReference type="Proteomes" id="UP000324678">
    <property type="component" value="Chromosome"/>
</dbReference>
<dbReference type="RefSeq" id="WP_149160363.1">
    <property type="nucleotide sequence ID" value="NZ_CP043505.1"/>
</dbReference>